<dbReference type="EMBL" id="MT143340">
    <property type="protein sequence ID" value="QJA95746.1"/>
    <property type="molecule type" value="Genomic_DNA"/>
</dbReference>
<evidence type="ECO:0000313" key="1">
    <source>
        <dbReference type="EMBL" id="QJA95746.1"/>
    </source>
</evidence>
<name>A0A6M3LKB4_9ZZZZ</name>
<dbReference type="AlphaFoldDB" id="A0A6M3LKB4"/>
<accession>A0A6M3LKB4</accession>
<protein>
    <submittedName>
        <fullName evidence="1">Uncharacterized protein</fullName>
    </submittedName>
</protein>
<proteinExistence type="predicted"/>
<organism evidence="1">
    <name type="scientific">viral metagenome</name>
    <dbReference type="NCBI Taxonomy" id="1070528"/>
    <lineage>
        <taxon>unclassified sequences</taxon>
        <taxon>metagenomes</taxon>
        <taxon>organismal metagenomes</taxon>
    </lineage>
</organism>
<sequence length="79" mass="8786">MNRREFLRACGALPFVGLAGVVESSQFNLGPSPVLKGVGFEAMMRHCNEELRAPLVEPETFDGLAVRYSDDPKYWAGQR</sequence>
<gene>
    <name evidence="1" type="ORF">MM415B05203_0009</name>
</gene>
<reference evidence="1" key="1">
    <citation type="submission" date="2020-03" db="EMBL/GenBank/DDBJ databases">
        <title>The deep terrestrial virosphere.</title>
        <authorList>
            <person name="Holmfeldt K."/>
            <person name="Nilsson E."/>
            <person name="Simone D."/>
            <person name="Lopez-Fernandez M."/>
            <person name="Wu X."/>
            <person name="de Brujin I."/>
            <person name="Lundin D."/>
            <person name="Andersson A."/>
            <person name="Bertilsson S."/>
            <person name="Dopson M."/>
        </authorList>
    </citation>
    <scope>NUCLEOTIDE SEQUENCE</scope>
    <source>
        <strain evidence="1">MM415B05203</strain>
    </source>
</reference>